<name>A0A8C9FHN5_PAVCR</name>
<dbReference type="PROSITE" id="PS50021">
    <property type="entry name" value="CH"/>
    <property type="match status" value="1"/>
</dbReference>
<dbReference type="GO" id="GO:0015629">
    <property type="term" value="C:actin cytoskeleton"/>
    <property type="evidence" value="ECO:0007669"/>
    <property type="project" value="TreeGrafter"/>
</dbReference>
<dbReference type="InterPro" id="IPR050606">
    <property type="entry name" value="Calponin-like"/>
</dbReference>
<evidence type="ECO:0000259" key="10">
    <source>
        <dbReference type="PROSITE" id="PS50021"/>
    </source>
</evidence>
<keyword evidence="12" id="KW-1185">Reference proteome</keyword>
<dbReference type="SMART" id="SM00033">
    <property type="entry name" value="CH"/>
    <property type="match status" value="1"/>
</dbReference>
<dbReference type="GO" id="GO:0007015">
    <property type="term" value="P:actin filament organization"/>
    <property type="evidence" value="ECO:0007669"/>
    <property type="project" value="TreeGrafter"/>
</dbReference>
<reference evidence="11" key="2">
    <citation type="submission" date="2025-09" db="UniProtKB">
        <authorList>
            <consortium name="Ensembl"/>
        </authorList>
    </citation>
    <scope>IDENTIFICATION</scope>
</reference>
<keyword evidence="5" id="KW-0007">Acetylation</keyword>
<evidence type="ECO:0000256" key="4">
    <source>
        <dbReference type="ARBA" id="ARBA00022860"/>
    </source>
</evidence>
<dbReference type="InterPro" id="IPR003096">
    <property type="entry name" value="SM22_calponin"/>
</dbReference>
<evidence type="ECO:0000256" key="2">
    <source>
        <dbReference type="ARBA" id="ARBA00022553"/>
    </source>
</evidence>
<dbReference type="PRINTS" id="PR00888">
    <property type="entry name" value="SM22CALPONIN"/>
</dbReference>
<keyword evidence="6 8" id="KW-0009">Actin-binding</keyword>
<dbReference type="FunFam" id="1.10.418.10:FF:000040">
    <property type="entry name" value="Calponin"/>
    <property type="match status" value="1"/>
</dbReference>
<feature type="region of interest" description="Disordered" evidence="9">
    <location>
        <begin position="232"/>
        <end position="254"/>
    </location>
</feature>
<evidence type="ECO:0000256" key="8">
    <source>
        <dbReference type="RuleBase" id="RU361224"/>
    </source>
</evidence>
<dbReference type="Ensembl" id="ENSPSTT00000014275.1">
    <property type="protein sequence ID" value="ENSPSTP00000013611.1"/>
    <property type="gene ID" value="ENSPSTG00000009624.1"/>
</dbReference>
<dbReference type="InterPro" id="IPR001715">
    <property type="entry name" value="CH_dom"/>
</dbReference>
<evidence type="ECO:0000256" key="9">
    <source>
        <dbReference type="SAM" id="MobiDB-lite"/>
    </source>
</evidence>
<evidence type="ECO:0000313" key="11">
    <source>
        <dbReference type="Ensembl" id="ENSPSTP00000013611.1"/>
    </source>
</evidence>
<dbReference type="PROSITE" id="PS51122">
    <property type="entry name" value="CALPONIN_2"/>
    <property type="match status" value="1"/>
</dbReference>
<evidence type="ECO:0000256" key="5">
    <source>
        <dbReference type="ARBA" id="ARBA00022990"/>
    </source>
</evidence>
<dbReference type="GO" id="GO:0051015">
    <property type="term" value="F:actin filament binding"/>
    <property type="evidence" value="ECO:0007669"/>
    <property type="project" value="TreeGrafter"/>
</dbReference>
<comment type="similarity">
    <text evidence="1 8">Belongs to the calponin family.</text>
</comment>
<dbReference type="CDD" id="cd21283">
    <property type="entry name" value="CH_CNN2"/>
    <property type="match status" value="1"/>
</dbReference>
<dbReference type="PRINTS" id="PR00889">
    <property type="entry name" value="CALPONIN"/>
</dbReference>
<evidence type="ECO:0000256" key="6">
    <source>
        <dbReference type="ARBA" id="ARBA00023203"/>
    </source>
</evidence>
<evidence type="ECO:0000313" key="12">
    <source>
        <dbReference type="Proteomes" id="UP000694428"/>
    </source>
</evidence>
<reference evidence="11" key="1">
    <citation type="submission" date="2025-08" db="UniProtKB">
        <authorList>
            <consortium name="Ensembl"/>
        </authorList>
    </citation>
    <scope>IDENTIFICATION</scope>
</reference>
<protein>
    <recommendedName>
        <fullName evidence="8">Calponin</fullName>
    </recommendedName>
</protein>
<dbReference type="PROSITE" id="PS01052">
    <property type="entry name" value="CALPONIN_1"/>
    <property type="match status" value="1"/>
</dbReference>
<dbReference type="PANTHER" id="PTHR47385">
    <property type="entry name" value="CALPONIN"/>
    <property type="match status" value="1"/>
</dbReference>
<organism evidence="11 12">
    <name type="scientific">Pavo cristatus</name>
    <name type="common">Indian peafowl</name>
    <name type="synonym">Blue peafowl</name>
    <dbReference type="NCBI Taxonomy" id="9049"/>
    <lineage>
        <taxon>Eukaryota</taxon>
        <taxon>Metazoa</taxon>
        <taxon>Chordata</taxon>
        <taxon>Craniata</taxon>
        <taxon>Vertebrata</taxon>
        <taxon>Euteleostomi</taxon>
        <taxon>Archelosauria</taxon>
        <taxon>Archosauria</taxon>
        <taxon>Dinosauria</taxon>
        <taxon>Saurischia</taxon>
        <taxon>Theropoda</taxon>
        <taxon>Coelurosauria</taxon>
        <taxon>Aves</taxon>
        <taxon>Neognathae</taxon>
        <taxon>Galloanserae</taxon>
        <taxon>Galliformes</taxon>
        <taxon>Phasianidae</taxon>
        <taxon>Phasianinae</taxon>
        <taxon>Pavo</taxon>
    </lineage>
</organism>
<dbReference type="AlphaFoldDB" id="A0A8C9FHN5"/>
<dbReference type="InterPro" id="IPR001997">
    <property type="entry name" value="Calponin/LIMCH1"/>
</dbReference>
<sequence>MSSSQFNKGPSYGLSAEVKNRLAQKYDPQKEAELRTWIESVTGRQIGADFQKGLKDGVILCELMNKLQPNSVRKINRSALNWHQLENLSNFIKAMASYGMNPVDLFEANDLFESGNLTQVQVSLLALAGMAKTKGLQSGVDIGVKYSERQQRNFDEAKMKAGQCVIGLQMGTNKCASQSGMTAYGTRRHLYDPKNQILPPMDHSTISLQMGTNKCASQVRLGAAPSSGAVGLEGAVGPEPRMSPGPGAGGGRFGAKLCAGRAAVRPHLFPQPPRTADPPPHYSVAGAVPAAAADALRGWGGFGTPGRRRGPFKTPGP</sequence>
<proteinExistence type="inferred from homology"/>
<dbReference type="SUPFAM" id="SSF47576">
    <property type="entry name" value="Calponin-homology domain, CH-domain"/>
    <property type="match status" value="1"/>
</dbReference>
<evidence type="ECO:0000256" key="3">
    <source>
        <dbReference type="ARBA" id="ARBA00022737"/>
    </source>
</evidence>
<evidence type="ECO:0000256" key="1">
    <source>
        <dbReference type="ARBA" id="ARBA00009631"/>
    </source>
</evidence>
<keyword evidence="3" id="KW-0677">Repeat</keyword>
<dbReference type="Gene3D" id="1.10.418.10">
    <property type="entry name" value="Calponin-like domain"/>
    <property type="match status" value="1"/>
</dbReference>
<dbReference type="InterPro" id="IPR036872">
    <property type="entry name" value="CH_dom_sf"/>
</dbReference>
<dbReference type="Proteomes" id="UP000694428">
    <property type="component" value="Unplaced"/>
</dbReference>
<dbReference type="GO" id="GO:0005516">
    <property type="term" value="F:calmodulin binding"/>
    <property type="evidence" value="ECO:0007669"/>
    <property type="project" value="UniProtKB-KW"/>
</dbReference>
<dbReference type="GO" id="GO:0005925">
    <property type="term" value="C:focal adhesion"/>
    <property type="evidence" value="ECO:0007669"/>
    <property type="project" value="TreeGrafter"/>
</dbReference>
<dbReference type="GO" id="GO:0031032">
    <property type="term" value="P:actomyosin structure organization"/>
    <property type="evidence" value="ECO:0007669"/>
    <property type="project" value="InterPro"/>
</dbReference>
<evidence type="ECO:0000256" key="7">
    <source>
        <dbReference type="ARBA" id="ARBA00025109"/>
    </source>
</evidence>
<dbReference type="PANTHER" id="PTHR47385:SF7">
    <property type="entry name" value="CALPONIN-2"/>
    <property type="match status" value="1"/>
</dbReference>
<keyword evidence="4 8" id="KW-0112">Calmodulin-binding</keyword>
<accession>A0A8C9FHN5</accession>
<feature type="domain" description="Calponin-homology (CH)" evidence="10">
    <location>
        <begin position="28"/>
        <end position="132"/>
    </location>
</feature>
<dbReference type="Pfam" id="PF00307">
    <property type="entry name" value="CH"/>
    <property type="match status" value="1"/>
</dbReference>
<keyword evidence="2" id="KW-0597">Phosphoprotein</keyword>
<dbReference type="InterPro" id="IPR000557">
    <property type="entry name" value="Calponin_repeat"/>
</dbReference>
<dbReference type="Pfam" id="PF00402">
    <property type="entry name" value="Calponin"/>
    <property type="match status" value="2"/>
</dbReference>
<comment type="function">
    <text evidence="7 8">Thin filament-associated protein that is implicated in the regulation and modulation of smooth muscle contraction. It is capable of binding to actin, calmodulin and tropomyosin. The interaction of calponin with actin inhibits the actomyosin Mg-ATPase activity.</text>
</comment>